<dbReference type="EMBL" id="FNSV01000006">
    <property type="protein sequence ID" value="SED92636.1"/>
    <property type="molecule type" value="Genomic_DNA"/>
</dbReference>
<feature type="region of interest" description="Disordered" evidence="1">
    <location>
        <begin position="205"/>
        <end position="232"/>
    </location>
</feature>
<sequence length="232" mass="25292">MRRPGSEECNQAAPQGVLRTAPKEGRKRPPLRGHSPRPFGPRGECTYGNPAAPTHFGECSSEAVRDGRKGHRKRGRSAARGRRPAASTVAPADAVSGHCAPPVRVFPHSRSDASLTVRASRGGPSDTALEMGVVDTVPGGLWDHLRMVASRFRTRAPAWMPQSSRRIQRTRRNDPPQRCRSQALRTGTKKLSTGLVGRNRAVLPRCTSTTPDLTGTGLDTTRGARRWRSEIR</sequence>
<feature type="compositionally biased region" description="Basic residues" evidence="1">
    <location>
        <begin position="25"/>
        <end position="35"/>
    </location>
</feature>
<gene>
    <name evidence="2" type="ORF">SAMN04490239_9299</name>
</gene>
<proteinExistence type="predicted"/>
<keyword evidence="3" id="KW-1185">Reference proteome</keyword>
<protein>
    <submittedName>
        <fullName evidence="2">Uncharacterized protein</fullName>
    </submittedName>
</protein>
<name>A0A1H5ENF5_9NOCA</name>
<dbReference type="Proteomes" id="UP000183561">
    <property type="component" value="Unassembled WGS sequence"/>
</dbReference>
<organism evidence="2 3">
    <name type="scientific">Rhodococcus koreensis</name>
    <dbReference type="NCBI Taxonomy" id="99653"/>
    <lineage>
        <taxon>Bacteria</taxon>
        <taxon>Bacillati</taxon>
        <taxon>Actinomycetota</taxon>
        <taxon>Actinomycetes</taxon>
        <taxon>Mycobacteriales</taxon>
        <taxon>Nocardiaceae</taxon>
        <taxon>Rhodococcus</taxon>
    </lineage>
</organism>
<evidence type="ECO:0000313" key="2">
    <source>
        <dbReference type="EMBL" id="SED92636.1"/>
    </source>
</evidence>
<accession>A0A1H5ENF5</accession>
<evidence type="ECO:0000313" key="3">
    <source>
        <dbReference type="Proteomes" id="UP000183561"/>
    </source>
</evidence>
<feature type="compositionally biased region" description="Low complexity" evidence="1">
    <location>
        <begin position="207"/>
        <end position="221"/>
    </location>
</feature>
<feature type="region of interest" description="Disordered" evidence="1">
    <location>
        <begin position="1"/>
        <end position="98"/>
    </location>
</feature>
<dbReference type="AlphaFoldDB" id="A0A1H5ENF5"/>
<reference evidence="3" key="1">
    <citation type="submission" date="2016-10" db="EMBL/GenBank/DDBJ databases">
        <authorList>
            <person name="Varghese N."/>
            <person name="Submissions S."/>
        </authorList>
    </citation>
    <scope>NUCLEOTIDE SEQUENCE [LARGE SCALE GENOMIC DNA]</scope>
    <source>
        <strain evidence="3">DSM 44498</strain>
    </source>
</reference>
<feature type="compositionally biased region" description="Basic residues" evidence="1">
    <location>
        <begin position="68"/>
        <end position="83"/>
    </location>
</feature>
<feature type="region of interest" description="Disordered" evidence="1">
    <location>
        <begin position="161"/>
        <end position="187"/>
    </location>
</feature>
<evidence type="ECO:0000256" key="1">
    <source>
        <dbReference type="SAM" id="MobiDB-lite"/>
    </source>
</evidence>